<keyword evidence="2" id="KW-1185">Reference proteome</keyword>
<evidence type="ECO:0000313" key="1">
    <source>
        <dbReference type="EMBL" id="SET06582.1"/>
    </source>
</evidence>
<organism evidence="1 2">
    <name type="scientific">Thomasclavelia cocleata</name>
    <dbReference type="NCBI Taxonomy" id="69824"/>
    <lineage>
        <taxon>Bacteria</taxon>
        <taxon>Bacillati</taxon>
        <taxon>Bacillota</taxon>
        <taxon>Erysipelotrichia</taxon>
        <taxon>Erysipelotrichales</taxon>
        <taxon>Coprobacillaceae</taxon>
        <taxon>Thomasclavelia</taxon>
    </lineage>
</organism>
<accession>A0A1I0BK18</accession>
<protein>
    <submittedName>
        <fullName evidence="1">Uncharacterized protein</fullName>
    </submittedName>
</protein>
<gene>
    <name evidence="1" type="ORF">SAMN04489758_101132</name>
</gene>
<dbReference type="EMBL" id="FOIN01000001">
    <property type="protein sequence ID" value="SET06582.1"/>
    <property type="molecule type" value="Genomic_DNA"/>
</dbReference>
<evidence type="ECO:0000313" key="2">
    <source>
        <dbReference type="Proteomes" id="UP000198558"/>
    </source>
</evidence>
<proteinExistence type="predicted"/>
<dbReference type="RefSeq" id="WP_092351438.1">
    <property type="nucleotide sequence ID" value="NZ_FOIN01000001.1"/>
</dbReference>
<dbReference type="Proteomes" id="UP000198558">
    <property type="component" value="Unassembled WGS sequence"/>
</dbReference>
<name>A0A1I0BK18_9FIRM</name>
<dbReference type="AlphaFoldDB" id="A0A1I0BK18"/>
<reference evidence="2" key="1">
    <citation type="submission" date="2016-10" db="EMBL/GenBank/DDBJ databases">
        <authorList>
            <person name="Varghese N."/>
            <person name="Submissions S."/>
        </authorList>
    </citation>
    <scope>NUCLEOTIDE SEQUENCE [LARGE SCALE GENOMIC DNA]</scope>
    <source>
        <strain evidence="2">DSM 1551</strain>
    </source>
</reference>
<dbReference type="GeneID" id="78287176"/>
<sequence>MKTYISDEAVDKFEKDELIDMFKNCDCEYNVEHTIKKYYPGSLFYEMSDMRDAYIFVNEDDIAFSLLEEL</sequence>